<evidence type="ECO:0000313" key="1">
    <source>
        <dbReference type="EMBL" id="SLM62895.1"/>
    </source>
</evidence>
<name>A0A375AA43_9GAMM</name>
<organism evidence="1 2">
    <name type="scientific">Dickeya aquatica</name>
    <dbReference type="NCBI Taxonomy" id="1401087"/>
    <lineage>
        <taxon>Bacteria</taxon>
        <taxon>Pseudomonadati</taxon>
        <taxon>Pseudomonadota</taxon>
        <taxon>Gammaproteobacteria</taxon>
        <taxon>Enterobacterales</taxon>
        <taxon>Pectobacteriaceae</taxon>
        <taxon>Dickeya</taxon>
    </lineage>
</organism>
<keyword evidence="2" id="KW-1185">Reference proteome</keyword>
<accession>A0A375AA43</accession>
<evidence type="ECO:0008006" key="3">
    <source>
        <dbReference type="Google" id="ProtNLM"/>
    </source>
</evidence>
<gene>
    <name evidence="1" type="ORF">DAQ1742_01965</name>
</gene>
<sequence>MAGSQSTQTRPKFQYRFLALRRHSPNTAPRPLAVEAHSEAEARRHLEPDFILVFAGRLPVQAVRHV</sequence>
<dbReference type="NCBIfam" id="NF033153">
    <property type="entry name" value="phage_ICD_like"/>
    <property type="match status" value="1"/>
</dbReference>
<protein>
    <recommendedName>
        <fullName evidence="3">Host cell division inhibitor Icd-like protein</fullName>
    </recommendedName>
</protein>
<proteinExistence type="predicted"/>
<reference evidence="1 2" key="1">
    <citation type="submission" date="2016-09" db="EMBL/GenBank/DDBJ databases">
        <authorList>
            <person name="Reverchon S."/>
            <person name="Nasser W."/>
            <person name="Leonard S."/>
            <person name="Brochier C."/>
            <person name="Duprey A."/>
        </authorList>
    </citation>
    <scope>NUCLEOTIDE SEQUENCE [LARGE SCALE GENOMIC DNA]</scope>
    <source>
        <strain evidence="1 2">174/2</strain>
    </source>
</reference>
<evidence type="ECO:0000313" key="2">
    <source>
        <dbReference type="Proteomes" id="UP000294820"/>
    </source>
</evidence>
<dbReference type="RefSeq" id="WP_035342446.1">
    <property type="nucleotide sequence ID" value="NZ_LT615367.1"/>
</dbReference>
<dbReference type="AlphaFoldDB" id="A0A375AA43"/>
<dbReference type="Proteomes" id="UP000294820">
    <property type="component" value="Chromosome 1"/>
</dbReference>
<dbReference type="KEGG" id="daq:DAQ1742_01965"/>
<dbReference type="EMBL" id="LT615367">
    <property type="protein sequence ID" value="SLM62895.1"/>
    <property type="molecule type" value="Genomic_DNA"/>
</dbReference>